<dbReference type="EMBL" id="UINC01036663">
    <property type="protein sequence ID" value="SVB30984.1"/>
    <property type="molecule type" value="Genomic_DNA"/>
</dbReference>
<accession>A0A382CYW5</accession>
<sequence>MTTDEGIVYDRNLLGVEHSIGSFRVSRDMITGFARSTGETKSIYLDDTENPNDLVAPPTICNIFVNGVGRPDIKLEFGDMSFFAGQSIECKKDVRPGDTLNASTRLDNVYAKTGRSGKMVFAVWQTTFKNQNGDTVALVNESFVRKNRAK</sequence>
<feature type="domain" description="FAS1-like dehydratase" evidence="1">
    <location>
        <begin position="14"/>
        <end position="137"/>
    </location>
</feature>
<dbReference type="AlphaFoldDB" id="A0A382CYW5"/>
<dbReference type="Pfam" id="PF13452">
    <property type="entry name" value="FAS1_DH_region"/>
    <property type="match status" value="1"/>
</dbReference>
<dbReference type="SUPFAM" id="SSF54637">
    <property type="entry name" value="Thioesterase/thiol ester dehydrase-isomerase"/>
    <property type="match status" value="1"/>
</dbReference>
<name>A0A382CYW5_9ZZZZ</name>
<dbReference type="InterPro" id="IPR039569">
    <property type="entry name" value="FAS1-like_DH_region"/>
</dbReference>
<protein>
    <recommendedName>
        <fullName evidence="1">FAS1-like dehydratase domain-containing protein</fullName>
    </recommendedName>
</protein>
<reference evidence="2" key="1">
    <citation type="submission" date="2018-05" db="EMBL/GenBank/DDBJ databases">
        <authorList>
            <person name="Lanie J.A."/>
            <person name="Ng W.-L."/>
            <person name="Kazmierczak K.M."/>
            <person name="Andrzejewski T.M."/>
            <person name="Davidsen T.M."/>
            <person name="Wayne K.J."/>
            <person name="Tettelin H."/>
            <person name="Glass J.I."/>
            <person name="Rusch D."/>
            <person name="Podicherti R."/>
            <person name="Tsui H.-C.T."/>
            <person name="Winkler M.E."/>
        </authorList>
    </citation>
    <scope>NUCLEOTIDE SEQUENCE</scope>
</reference>
<gene>
    <name evidence="2" type="ORF">METZ01_LOCUS183838</name>
</gene>
<dbReference type="InterPro" id="IPR029069">
    <property type="entry name" value="HotDog_dom_sf"/>
</dbReference>
<evidence type="ECO:0000313" key="2">
    <source>
        <dbReference type="EMBL" id="SVB30984.1"/>
    </source>
</evidence>
<organism evidence="2">
    <name type="scientific">marine metagenome</name>
    <dbReference type="NCBI Taxonomy" id="408172"/>
    <lineage>
        <taxon>unclassified sequences</taxon>
        <taxon>metagenomes</taxon>
        <taxon>ecological metagenomes</taxon>
    </lineage>
</organism>
<proteinExistence type="predicted"/>
<evidence type="ECO:0000259" key="1">
    <source>
        <dbReference type="Pfam" id="PF13452"/>
    </source>
</evidence>
<dbReference type="Gene3D" id="3.10.129.10">
    <property type="entry name" value="Hotdog Thioesterase"/>
    <property type="match status" value="1"/>
</dbReference>